<gene>
    <name evidence="3" type="ORF">CON16_27415</name>
</gene>
<dbReference type="AlphaFoldDB" id="A0A2A7D1P2"/>
<dbReference type="Gene3D" id="1.10.30.50">
    <property type="match status" value="1"/>
</dbReference>
<keyword evidence="1" id="KW-0175">Coiled coil</keyword>
<dbReference type="Proteomes" id="UP000220192">
    <property type="component" value="Unassembled WGS sequence"/>
</dbReference>
<sequence length="419" mass="49596">MIYIHRNNFSRLAMDHYNNYFLKLGLDKKLCNLFEEESNPIKKSFYKRLYEDNKKIIIGKPDEIYKFLEELFHNHLEIMNALTNTQDNIKKLNEKLKDTKAQLKLIERKRRGINISADERKDLNREKKRLIKCIGNISNSIELEKQSQVLGEEIRNDLTQNRSKNNGKGNSEDNSIFNYSKFRSYDRDGNPNKYGGYAFIQKLGINVCPYCNRIFTHSHINQGKAKATPQLDHFYSKKNYPFLSLSFYNLIPSCENCNSRLKGSKDFYKNPHLHPYENGFDDYLQFKIKLVKSKSKKDYVSIWTNQSTDAFEIILDKNEAPLVMPRDPEFFNKAELNIETFQLREMYQFHKDYVAELLMKAMIYNKDGIQHVINTFPELFKTREEAMRLITSNYVSLPDLEKRVLAKLTRDICTDLKWL</sequence>
<evidence type="ECO:0000256" key="1">
    <source>
        <dbReference type="SAM" id="Coils"/>
    </source>
</evidence>
<comment type="caution">
    <text evidence="3">The sequence shown here is derived from an EMBL/GenBank/DDBJ whole genome shotgun (WGS) entry which is preliminary data.</text>
</comment>
<reference evidence="3 4" key="1">
    <citation type="submission" date="2017-09" db="EMBL/GenBank/DDBJ databases">
        <title>Large-scale bioinformatics analysis of Bacillus genomes uncovers conserved roles of natural products in bacterial physiology.</title>
        <authorList>
            <consortium name="Agbiome Team Llc"/>
            <person name="Bleich R.M."/>
            <person name="Grubbs K.J."/>
            <person name="Santa Maria K.C."/>
            <person name="Allen S.E."/>
            <person name="Farag S."/>
            <person name="Shank E.A."/>
            <person name="Bowers A."/>
        </authorList>
    </citation>
    <scope>NUCLEOTIDE SEQUENCE [LARGE SCALE GENOMIC DNA]</scope>
    <source>
        <strain evidence="3 4">AFS095574</strain>
    </source>
</reference>
<feature type="region of interest" description="Disordered" evidence="2">
    <location>
        <begin position="156"/>
        <end position="175"/>
    </location>
</feature>
<evidence type="ECO:0000256" key="2">
    <source>
        <dbReference type="SAM" id="MobiDB-lite"/>
    </source>
</evidence>
<dbReference type="EMBL" id="NVLX01000034">
    <property type="protein sequence ID" value="PDZ13943.1"/>
    <property type="molecule type" value="Genomic_DNA"/>
</dbReference>
<evidence type="ECO:0008006" key="5">
    <source>
        <dbReference type="Google" id="ProtNLM"/>
    </source>
</evidence>
<name>A0A2A7D1P2_BACAN</name>
<proteinExistence type="predicted"/>
<evidence type="ECO:0000313" key="3">
    <source>
        <dbReference type="EMBL" id="PDZ13943.1"/>
    </source>
</evidence>
<dbReference type="RefSeq" id="WP_097842015.1">
    <property type="nucleotide sequence ID" value="NZ_NVLX01000034.1"/>
</dbReference>
<feature type="compositionally biased region" description="Polar residues" evidence="2">
    <location>
        <begin position="157"/>
        <end position="175"/>
    </location>
</feature>
<protein>
    <recommendedName>
        <fullName evidence="5">HNH nuclease domain-containing protein</fullName>
    </recommendedName>
</protein>
<organism evidence="3 4">
    <name type="scientific">Bacillus anthracis</name>
    <name type="common">anthrax bacterium</name>
    <dbReference type="NCBI Taxonomy" id="1392"/>
    <lineage>
        <taxon>Bacteria</taxon>
        <taxon>Bacillati</taxon>
        <taxon>Bacillota</taxon>
        <taxon>Bacilli</taxon>
        <taxon>Bacillales</taxon>
        <taxon>Bacillaceae</taxon>
        <taxon>Bacillus</taxon>
        <taxon>Bacillus cereus group</taxon>
    </lineage>
</organism>
<evidence type="ECO:0000313" key="4">
    <source>
        <dbReference type="Proteomes" id="UP000220192"/>
    </source>
</evidence>
<feature type="coiled-coil region" evidence="1">
    <location>
        <begin position="75"/>
        <end position="109"/>
    </location>
</feature>
<accession>A0A2A7D1P2</accession>